<organism evidence="2 3">
    <name type="scientific">Chromobacterium fluminis</name>
    <dbReference type="NCBI Taxonomy" id="3044269"/>
    <lineage>
        <taxon>Bacteria</taxon>
        <taxon>Pseudomonadati</taxon>
        <taxon>Pseudomonadota</taxon>
        <taxon>Betaproteobacteria</taxon>
        <taxon>Neisseriales</taxon>
        <taxon>Chromobacteriaceae</taxon>
        <taxon>Chromobacterium</taxon>
    </lineage>
</organism>
<gene>
    <name evidence="2" type="ORF">HA052_04895</name>
</gene>
<dbReference type="Pfam" id="PF14348">
    <property type="entry name" value="DtrJ-like"/>
    <property type="match status" value="1"/>
</dbReference>
<feature type="transmembrane region" description="Helical" evidence="1">
    <location>
        <begin position="123"/>
        <end position="143"/>
    </location>
</feature>
<keyword evidence="1" id="KW-0812">Transmembrane</keyword>
<dbReference type="RefSeq" id="WP_166451038.1">
    <property type="nucleotide sequence ID" value="NZ_JAAOMA010000004.1"/>
</dbReference>
<keyword evidence="1" id="KW-0472">Membrane</keyword>
<accession>A0ABX0L676</accession>
<evidence type="ECO:0000313" key="2">
    <source>
        <dbReference type="EMBL" id="NHR04528.1"/>
    </source>
</evidence>
<name>A0ABX0L676_9NEIS</name>
<keyword evidence="1" id="KW-1133">Transmembrane helix</keyword>
<reference evidence="2 3" key="1">
    <citation type="submission" date="2020-03" db="EMBL/GenBank/DDBJ databases">
        <title>Draft genome sequence of environmentally isolated cultures.</title>
        <authorList>
            <person name="Wilson H.S."/>
            <person name="De Leon M.E."/>
        </authorList>
    </citation>
    <scope>NUCLEOTIDE SEQUENCE [LARGE SCALE GENOMIC DNA]</scope>
    <source>
        <strain evidence="2 3">HSC-31F16</strain>
    </source>
</reference>
<dbReference type="EMBL" id="JAAOMA010000004">
    <property type="protein sequence ID" value="NHR04528.1"/>
    <property type="molecule type" value="Genomic_DNA"/>
</dbReference>
<evidence type="ECO:0000313" key="3">
    <source>
        <dbReference type="Proteomes" id="UP001515641"/>
    </source>
</evidence>
<comment type="caution">
    <text evidence="2">The sequence shown here is derived from an EMBL/GenBank/DDBJ whole genome shotgun (WGS) entry which is preliminary data.</text>
</comment>
<proteinExistence type="predicted"/>
<dbReference type="InterPro" id="IPR022266">
    <property type="entry name" value="DtrJ-like"/>
</dbReference>
<protein>
    <submittedName>
        <fullName evidence="2">DUF4400 domain-containing protein</fullName>
    </submittedName>
</protein>
<dbReference type="Proteomes" id="UP001515641">
    <property type="component" value="Unassembled WGS sequence"/>
</dbReference>
<keyword evidence="3" id="KW-1185">Reference proteome</keyword>
<feature type="transmembrane region" description="Helical" evidence="1">
    <location>
        <begin position="155"/>
        <end position="180"/>
    </location>
</feature>
<evidence type="ECO:0000256" key="1">
    <source>
        <dbReference type="SAM" id="Phobius"/>
    </source>
</evidence>
<sequence>MKHQTHFKGWFIIIIIGFWLLPIFISEESAKTRVLEEIGKVQSQFGEVASNHVVEGANSTFDFMVVRTGLLEWAMRGEVSREAQTQTERVMGRVVSTGTSFTNRYVRGAIANVYGLFFRLQMLLVWMPLMIPFLIAIVIDGYVARKMKMSSFGYFSPAAFQLANHTLIFMIMLPAAYLVLPFVMSPMWVPFLAIAAGFAMRLAIKHAQRMIG</sequence>
<feature type="transmembrane region" description="Helical" evidence="1">
    <location>
        <begin position="7"/>
        <end position="25"/>
    </location>
</feature>
<feature type="transmembrane region" description="Helical" evidence="1">
    <location>
        <begin position="186"/>
        <end position="204"/>
    </location>
</feature>